<dbReference type="Pfam" id="PF00361">
    <property type="entry name" value="Proton_antipo_M"/>
    <property type="match status" value="1"/>
</dbReference>
<evidence type="ECO:0000256" key="8">
    <source>
        <dbReference type="ARBA" id="ARBA00049551"/>
    </source>
</evidence>
<dbReference type="PANTHER" id="PTHR42829">
    <property type="entry name" value="NADH-UBIQUINONE OXIDOREDUCTASE CHAIN 5"/>
    <property type="match status" value="1"/>
</dbReference>
<geneLocation type="mitochondrion" evidence="11"/>
<evidence type="ECO:0000259" key="10">
    <source>
        <dbReference type="Pfam" id="PF00361"/>
    </source>
</evidence>
<evidence type="ECO:0000313" key="11">
    <source>
        <dbReference type="EMBL" id="QGS65159.1"/>
    </source>
</evidence>
<feature type="transmembrane region" description="Helical" evidence="9">
    <location>
        <begin position="298"/>
        <end position="319"/>
    </location>
</feature>
<dbReference type="InterPro" id="IPR003945">
    <property type="entry name" value="NU5C-like"/>
</dbReference>
<dbReference type="GO" id="GO:0016020">
    <property type="term" value="C:membrane"/>
    <property type="evidence" value="ECO:0007669"/>
    <property type="project" value="UniProtKB-SubCell"/>
</dbReference>
<dbReference type="PRINTS" id="PR01434">
    <property type="entry name" value="NADHDHGNASE5"/>
</dbReference>
<comment type="function">
    <text evidence="1">Core subunit of the mitochondrial membrane respiratory chain NADH dehydrogenase (Complex I) that is believed to belong to the minimal assembly required for catalysis. Complex I functions in the transfer of electrons from NADH to the respiratory chain. The immediate electron acceptor for the enzyme is believed to be ubiquinone.</text>
</comment>
<feature type="transmembrane region" description="Helical" evidence="9">
    <location>
        <begin position="540"/>
        <end position="562"/>
    </location>
</feature>
<feature type="domain" description="NADH:quinone oxidoreductase/Mrp antiporter transmembrane" evidence="10">
    <location>
        <begin position="109"/>
        <end position="378"/>
    </location>
</feature>
<proteinExistence type="predicted"/>
<dbReference type="PANTHER" id="PTHR42829:SF2">
    <property type="entry name" value="NADH-UBIQUINONE OXIDOREDUCTASE CHAIN 5"/>
    <property type="match status" value="1"/>
</dbReference>
<feature type="transmembrane region" description="Helical" evidence="9">
    <location>
        <begin position="12"/>
        <end position="30"/>
    </location>
</feature>
<feature type="transmembrane region" description="Helical" evidence="9">
    <location>
        <begin position="382"/>
        <end position="401"/>
    </location>
</feature>
<protein>
    <recommendedName>
        <fullName evidence="3">NADH:ubiquinone reductase (H(+)-translocating)</fullName>
        <ecNumber evidence="3">7.1.1.2</ecNumber>
    </recommendedName>
    <alternativeName>
        <fullName evidence="7">NADH dehydrogenase subunit 5</fullName>
    </alternativeName>
</protein>
<feature type="transmembrane region" description="Helical" evidence="9">
    <location>
        <begin position="422"/>
        <end position="440"/>
    </location>
</feature>
<feature type="transmembrane region" description="Helical" evidence="9">
    <location>
        <begin position="50"/>
        <end position="80"/>
    </location>
</feature>
<feature type="transmembrane region" description="Helical" evidence="9">
    <location>
        <begin position="340"/>
        <end position="362"/>
    </location>
</feature>
<gene>
    <name evidence="11" type="primary">ND5</name>
</gene>
<keyword evidence="6 9" id="KW-0472">Membrane</keyword>
<feature type="transmembrane region" description="Helical" evidence="9">
    <location>
        <begin position="92"/>
        <end position="110"/>
    </location>
</feature>
<dbReference type="GO" id="GO:0015990">
    <property type="term" value="P:electron transport coupled proton transport"/>
    <property type="evidence" value="ECO:0007669"/>
    <property type="project" value="TreeGrafter"/>
</dbReference>
<sequence length="564" mass="59796">MFNYSIRPEPLISGVLGSSGACLFMWGVWAKSEGASYFLFWTLFSKAGTGIEIVACLDLVSGIFSGLVLTVAASVIIFSGYYMSEETFNPRFVGLVLAFVGSMLILIFSPSLVSMMIGWDGLGVSSYLLVVYFNNAKSSNAGMVTVLTNRVGDSILLLIIGLTLMGVGQGSNWLAASSEVWAGFISLGFILACFTKSAQLPFSSWLPAAMAAPTPVSALVHSSTLVTAGVYLLIRFHGVYGCWGVQDAAFSFGCLTMLMAGMSGMAENDFKKIIALSTLSQLGLMVACIGAGLVEVAFFHLVLHAFFKAMLFIAAGFAIHSSMNFQDIRRMQLLPWEVQFMGGLVFVGSASLSGVPFMSGFYSKDLFLELASNTSMLGGSEIIFCYSACALTCGYSLRAAWALMGKGGLLLRAENLDTRSKLFWVSPLVLWVLSVSGGWAGEVLLADLKLTVMPFSVKALSLAILPAGVGVFKLGEASGLSSAKGIVGNMWCLPDWASSAPSSLGLASGKLARSVGDGIYVDSSVSGAWDKALGAGSSHFWFNASFVPFFGFKAIFLSLVFMGL</sequence>
<feature type="transmembrane region" description="Helical" evidence="9">
    <location>
        <begin position="273"/>
        <end position="292"/>
    </location>
</feature>
<comment type="subcellular location">
    <subcellularLocation>
        <location evidence="2">Membrane</location>
        <topology evidence="2">Multi-pass membrane protein</topology>
    </subcellularLocation>
</comment>
<feature type="transmembrane region" description="Helical" evidence="9">
    <location>
        <begin position="155"/>
        <end position="174"/>
    </location>
</feature>
<dbReference type="PROSITE" id="PS51257">
    <property type="entry name" value="PROKAR_LIPOPROTEIN"/>
    <property type="match status" value="1"/>
</dbReference>
<evidence type="ECO:0000256" key="9">
    <source>
        <dbReference type="SAM" id="Phobius"/>
    </source>
</evidence>
<dbReference type="EMBL" id="MK598762">
    <property type="protein sequence ID" value="QGS65159.1"/>
    <property type="molecule type" value="Genomic_DNA"/>
</dbReference>
<feature type="transmembrane region" description="Helical" evidence="9">
    <location>
        <begin position="116"/>
        <end position="134"/>
    </location>
</feature>
<keyword evidence="4 9" id="KW-0812">Transmembrane</keyword>
<name>A0A650DDT9_9MAXI</name>
<accession>A0A650DDT9</accession>
<keyword evidence="11" id="KW-0496">Mitochondrion</keyword>
<keyword evidence="5 9" id="KW-1133">Transmembrane helix</keyword>
<organism evidence="11">
    <name type="scientific">Tigriopus kingsejongensis</name>
    <dbReference type="NCBI Taxonomy" id="1133412"/>
    <lineage>
        <taxon>Eukaryota</taxon>
        <taxon>Metazoa</taxon>
        <taxon>Ecdysozoa</taxon>
        <taxon>Arthropoda</taxon>
        <taxon>Crustacea</taxon>
        <taxon>Multicrustacea</taxon>
        <taxon>Hexanauplia</taxon>
        <taxon>Copepoda</taxon>
        <taxon>Harpacticoida</taxon>
        <taxon>Harpacticidae</taxon>
        <taxon>Tigriopus</taxon>
    </lineage>
</organism>
<dbReference type="GO" id="GO:0008137">
    <property type="term" value="F:NADH dehydrogenase (ubiquinone) activity"/>
    <property type="evidence" value="ECO:0007669"/>
    <property type="project" value="UniProtKB-EC"/>
</dbReference>
<evidence type="ECO:0000256" key="1">
    <source>
        <dbReference type="ARBA" id="ARBA00003257"/>
    </source>
</evidence>
<dbReference type="InterPro" id="IPR001750">
    <property type="entry name" value="ND/Mrp_TM"/>
</dbReference>
<dbReference type="AlphaFoldDB" id="A0A650DDT9"/>
<evidence type="ECO:0000256" key="2">
    <source>
        <dbReference type="ARBA" id="ARBA00004141"/>
    </source>
</evidence>
<comment type="catalytic activity">
    <reaction evidence="8">
        <text>a ubiquinone + NADH + 5 H(+)(in) = a ubiquinol + NAD(+) + 4 H(+)(out)</text>
        <dbReference type="Rhea" id="RHEA:29091"/>
        <dbReference type="Rhea" id="RHEA-COMP:9565"/>
        <dbReference type="Rhea" id="RHEA-COMP:9566"/>
        <dbReference type="ChEBI" id="CHEBI:15378"/>
        <dbReference type="ChEBI" id="CHEBI:16389"/>
        <dbReference type="ChEBI" id="CHEBI:17976"/>
        <dbReference type="ChEBI" id="CHEBI:57540"/>
        <dbReference type="ChEBI" id="CHEBI:57945"/>
        <dbReference type="EC" id="7.1.1.2"/>
    </reaction>
</comment>
<evidence type="ECO:0000256" key="4">
    <source>
        <dbReference type="ARBA" id="ARBA00022692"/>
    </source>
</evidence>
<evidence type="ECO:0000256" key="3">
    <source>
        <dbReference type="ARBA" id="ARBA00012944"/>
    </source>
</evidence>
<evidence type="ECO:0000256" key="5">
    <source>
        <dbReference type="ARBA" id="ARBA00022989"/>
    </source>
</evidence>
<dbReference type="GO" id="GO:0042773">
    <property type="term" value="P:ATP synthesis coupled electron transport"/>
    <property type="evidence" value="ECO:0007669"/>
    <property type="project" value="InterPro"/>
</dbReference>
<evidence type="ECO:0000256" key="7">
    <source>
        <dbReference type="ARBA" id="ARBA00031027"/>
    </source>
</evidence>
<feature type="transmembrane region" description="Helical" evidence="9">
    <location>
        <begin position="452"/>
        <end position="472"/>
    </location>
</feature>
<evidence type="ECO:0000256" key="6">
    <source>
        <dbReference type="ARBA" id="ARBA00023136"/>
    </source>
</evidence>
<reference evidence="11" key="1">
    <citation type="journal article" date="2019" name="Mitochondrial DNA Part B Resour">
        <title>Complete mitochondrial genome of the Antarctic copepod Tigriopus kingsejongenesis (Harpacticoida, Harpacticidae).</title>
        <authorList>
            <person name="Hwang D.-S."/>
            <person name="Choi B.-S."/>
            <person name="Lee M.-C."/>
            <person name="Han J."/>
            <person name="Kim S."/>
            <person name="Lee J.-S."/>
        </authorList>
    </citation>
    <scope>NUCLEOTIDE SEQUENCE</scope>
</reference>
<feature type="transmembrane region" description="Helical" evidence="9">
    <location>
        <begin position="180"/>
        <end position="198"/>
    </location>
</feature>
<feature type="transmembrane region" description="Helical" evidence="9">
    <location>
        <begin position="218"/>
        <end position="236"/>
    </location>
</feature>
<dbReference type="GO" id="GO:0003954">
    <property type="term" value="F:NADH dehydrogenase activity"/>
    <property type="evidence" value="ECO:0007669"/>
    <property type="project" value="TreeGrafter"/>
</dbReference>
<dbReference type="EC" id="7.1.1.2" evidence="3"/>
<feature type="transmembrane region" description="Helical" evidence="9">
    <location>
        <begin position="248"/>
        <end position="266"/>
    </location>
</feature>